<dbReference type="Gene3D" id="3.40.980.10">
    <property type="entry name" value="MoaB/Mog-like domain"/>
    <property type="match status" value="1"/>
</dbReference>
<dbReference type="Pfam" id="PF00994">
    <property type="entry name" value="MoCF_biosynth"/>
    <property type="match status" value="1"/>
</dbReference>
<evidence type="ECO:0000256" key="1">
    <source>
        <dbReference type="ARBA" id="ARBA00005046"/>
    </source>
</evidence>
<dbReference type="InterPro" id="IPR036425">
    <property type="entry name" value="MoaB/Mog-like_dom_sf"/>
</dbReference>
<keyword evidence="2" id="KW-0501">Molybdenum cofactor biosynthesis</keyword>
<keyword evidence="6" id="KW-1185">Reference proteome</keyword>
<name>A0A939QNM2_9MICO</name>
<evidence type="ECO:0000256" key="2">
    <source>
        <dbReference type="ARBA" id="ARBA00023150"/>
    </source>
</evidence>
<dbReference type="PANTHER" id="PTHR43764:SF1">
    <property type="entry name" value="MOLYBDOPTERIN MOLYBDOTRANSFERASE"/>
    <property type="match status" value="1"/>
</dbReference>
<comment type="pathway">
    <text evidence="1">Cofactor biosynthesis; molybdopterin biosynthesis.</text>
</comment>
<dbReference type="SMART" id="SM00852">
    <property type="entry name" value="MoCF_biosynth"/>
    <property type="match status" value="1"/>
</dbReference>
<feature type="domain" description="MoaB/Mog" evidence="4">
    <location>
        <begin position="11"/>
        <end position="154"/>
    </location>
</feature>
<dbReference type="CDD" id="cd00886">
    <property type="entry name" value="MogA_MoaB"/>
    <property type="match status" value="1"/>
</dbReference>
<dbReference type="EMBL" id="JAGFOA010000004">
    <property type="protein sequence ID" value="MBO3663970.1"/>
    <property type="molecule type" value="Genomic_DNA"/>
</dbReference>
<dbReference type="Proteomes" id="UP000680132">
    <property type="component" value="Unassembled WGS sequence"/>
</dbReference>
<organism evidence="5 6">
    <name type="scientific">Microbacterium stercoris</name>
    <dbReference type="NCBI Taxonomy" id="2820289"/>
    <lineage>
        <taxon>Bacteria</taxon>
        <taxon>Bacillati</taxon>
        <taxon>Actinomycetota</taxon>
        <taxon>Actinomycetes</taxon>
        <taxon>Micrococcales</taxon>
        <taxon>Microbacteriaceae</taxon>
        <taxon>Microbacterium</taxon>
    </lineage>
</organism>
<dbReference type="GO" id="GO:0006777">
    <property type="term" value="P:Mo-molybdopterin cofactor biosynthetic process"/>
    <property type="evidence" value="ECO:0007669"/>
    <property type="project" value="UniProtKB-KW"/>
</dbReference>
<accession>A0A939QNM2</accession>
<dbReference type="InterPro" id="IPR051920">
    <property type="entry name" value="MPT_Adenylyltrnsfr/MoaC-Rel"/>
</dbReference>
<evidence type="ECO:0000259" key="4">
    <source>
        <dbReference type="SMART" id="SM00852"/>
    </source>
</evidence>
<comment type="caution">
    <text evidence="5">The sequence shown here is derived from an EMBL/GenBank/DDBJ whole genome shotgun (WGS) entry which is preliminary data.</text>
</comment>
<evidence type="ECO:0000256" key="3">
    <source>
        <dbReference type="SAM" id="MobiDB-lite"/>
    </source>
</evidence>
<dbReference type="InterPro" id="IPR001453">
    <property type="entry name" value="MoaB/Mog_dom"/>
</dbReference>
<sequence length="163" mass="16465">MDESGGAARAAVITVSDRSSRGERGDLSGPEAVAALRVAGFECPDAVIVPDGAESVERALVAMIAAGSRLIVTTGGTGLGPRDETPEGTRVLLEREIPGISEELRRIGAAEKPAGMLSRGLAGVARGALIVNLPGSPAAVRSGMPVVLSVAKHVIAQLAGEDH</sequence>
<dbReference type="AlphaFoldDB" id="A0A939QNM2"/>
<evidence type="ECO:0000313" key="5">
    <source>
        <dbReference type="EMBL" id="MBO3663970.1"/>
    </source>
</evidence>
<dbReference type="PROSITE" id="PS01078">
    <property type="entry name" value="MOCF_BIOSYNTHESIS_1"/>
    <property type="match status" value="1"/>
</dbReference>
<dbReference type="PANTHER" id="PTHR43764">
    <property type="entry name" value="MOLYBDENUM COFACTOR BIOSYNTHESIS"/>
    <property type="match status" value="1"/>
</dbReference>
<dbReference type="NCBIfam" id="TIGR00177">
    <property type="entry name" value="molyb_syn"/>
    <property type="match status" value="1"/>
</dbReference>
<proteinExistence type="predicted"/>
<protein>
    <submittedName>
        <fullName evidence="5">MogA/MoaB family molybdenum cofactor biosynthesis protein</fullName>
    </submittedName>
</protein>
<dbReference type="RefSeq" id="WP_208503617.1">
    <property type="nucleotide sequence ID" value="NZ_JAGFOA010000004.1"/>
</dbReference>
<reference evidence="5" key="1">
    <citation type="submission" date="2021-03" db="EMBL/GenBank/DDBJ databases">
        <title>Microbacterium sp. nov., a novel actinobacterium isolated from cow dung.</title>
        <authorList>
            <person name="Zhang L."/>
        </authorList>
    </citation>
    <scope>NUCLEOTIDE SEQUENCE</scope>
    <source>
        <strain evidence="5">NEAU-LLB</strain>
    </source>
</reference>
<dbReference type="InterPro" id="IPR008284">
    <property type="entry name" value="MoCF_biosynth_CS"/>
</dbReference>
<feature type="region of interest" description="Disordered" evidence="3">
    <location>
        <begin position="1"/>
        <end position="27"/>
    </location>
</feature>
<evidence type="ECO:0000313" key="6">
    <source>
        <dbReference type="Proteomes" id="UP000680132"/>
    </source>
</evidence>
<gene>
    <name evidence="5" type="ORF">J5V96_10650</name>
</gene>
<dbReference type="SUPFAM" id="SSF53218">
    <property type="entry name" value="Molybdenum cofactor biosynthesis proteins"/>
    <property type="match status" value="1"/>
</dbReference>